<evidence type="ECO:0000313" key="1">
    <source>
        <dbReference type="EMBL" id="MFC3961555.1"/>
    </source>
</evidence>
<dbReference type="EMBL" id="JBHSAX010000005">
    <property type="protein sequence ID" value="MFC3961555.1"/>
    <property type="molecule type" value="Genomic_DNA"/>
</dbReference>
<keyword evidence="2" id="KW-1185">Reference proteome</keyword>
<reference evidence="2" key="1">
    <citation type="journal article" date="2019" name="Int. J. Syst. Evol. Microbiol.">
        <title>The Global Catalogue of Microorganisms (GCM) 10K type strain sequencing project: providing services to taxonomists for standard genome sequencing and annotation.</title>
        <authorList>
            <consortium name="The Broad Institute Genomics Platform"/>
            <consortium name="The Broad Institute Genome Sequencing Center for Infectious Disease"/>
            <person name="Wu L."/>
            <person name="Ma J."/>
        </authorList>
    </citation>
    <scope>NUCLEOTIDE SEQUENCE [LARGE SCALE GENOMIC DNA]</scope>
    <source>
        <strain evidence="2">CGMCC 4.7330</strain>
    </source>
</reference>
<dbReference type="Gene3D" id="2.30.110.10">
    <property type="entry name" value="Electron Transport, Fmn-binding Protein, Chain A"/>
    <property type="match status" value="1"/>
</dbReference>
<dbReference type="RefSeq" id="WP_378611304.1">
    <property type="nucleotide sequence ID" value="NZ_JBHSAX010000005.1"/>
</dbReference>
<protein>
    <submittedName>
        <fullName evidence="1">Pyridoxamine 5'-phosphate oxidase family protein</fullName>
    </submittedName>
</protein>
<sequence>MANTKHLDVLDSAQCLELLRTVRVGRLVFLEDSAPTVHPVNFRLHEDRVIIRVADGTKLRAALANEVVAFQADELDPDLRSGWSVTVVGHARLIRDIDELVAVAGTFVQPWAEGQRNHFIRVRGDRITGRRLLDTAPARPGG</sequence>
<dbReference type="InterPro" id="IPR012349">
    <property type="entry name" value="Split_barrel_FMN-bd"/>
</dbReference>
<proteinExistence type="predicted"/>
<name>A0ABV8DPD1_9NOCA</name>
<dbReference type="Pfam" id="PF12900">
    <property type="entry name" value="Pyridox_ox_2"/>
    <property type="match status" value="1"/>
</dbReference>
<dbReference type="InterPro" id="IPR024747">
    <property type="entry name" value="Pyridox_Oxase-rel"/>
</dbReference>
<accession>A0ABV8DPD1</accession>
<dbReference type="SUPFAM" id="SSF50475">
    <property type="entry name" value="FMN-binding split barrel"/>
    <property type="match status" value="1"/>
</dbReference>
<gene>
    <name evidence="1" type="ORF">ACFO0B_06090</name>
</gene>
<comment type="caution">
    <text evidence="1">The sequence shown here is derived from an EMBL/GenBank/DDBJ whole genome shotgun (WGS) entry which is preliminary data.</text>
</comment>
<dbReference type="Proteomes" id="UP001595696">
    <property type="component" value="Unassembled WGS sequence"/>
</dbReference>
<organism evidence="1 2">
    <name type="scientific">Nocardia jiangsuensis</name>
    <dbReference type="NCBI Taxonomy" id="1691563"/>
    <lineage>
        <taxon>Bacteria</taxon>
        <taxon>Bacillati</taxon>
        <taxon>Actinomycetota</taxon>
        <taxon>Actinomycetes</taxon>
        <taxon>Mycobacteriales</taxon>
        <taxon>Nocardiaceae</taxon>
        <taxon>Nocardia</taxon>
    </lineage>
</organism>
<evidence type="ECO:0000313" key="2">
    <source>
        <dbReference type="Proteomes" id="UP001595696"/>
    </source>
</evidence>